<proteinExistence type="predicted"/>
<protein>
    <submittedName>
        <fullName evidence="2">Uncharacterized protein</fullName>
    </submittedName>
</protein>
<evidence type="ECO:0000313" key="2">
    <source>
        <dbReference type="EMBL" id="MPC13472.1"/>
    </source>
</evidence>
<sequence>MQERGTERQKRREEWSKTLSNCEHLENHWCMERLEEEEEEEGQMKKGHSFKGEHCQGQKMSHENLGDDGKHVMGSVKGGGQDIMGNVLGDGSVMADEESRVMEV</sequence>
<name>A0A5B7CUM0_PORTR</name>
<dbReference type="EMBL" id="VSRR010000284">
    <property type="protein sequence ID" value="MPC13472.1"/>
    <property type="molecule type" value="Genomic_DNA"/>
</dbReference>
<evidence type="ECO:0000313" key="3">
    <source>
        <dbReference type="Proteomes" id="UP000324222"/>
    </source>
</evidence>
<dbReference type="AlphaFoldDB" id="A0A5B7CUM0"/>
<dbReference type="Proteomes" id="UP000324222">
    <property type="component" value="Unassembled WGS sequence"/>
</dbReference>
<accession>A0A5B7CUM0</accession>
<evidence type="ECO:0000256" key="1">
    <source>
        <dbReference type="SAM" id="MobiDB-lite"/>
    </source>
</evidence>
<feature type="region of interest" description="Disordered" evidence="1">
    <location>
        <begin position="36"/>
        <end position="104"/>
    </location>
</feature>
<feature type="compositionally biased region" description="Basic and acidic residues" evidence="1">
    <location>
        <begin position="50"/>
        <end position="71"/>
    </location>
</feature>
<organism evidence="2 3">
    <name type="scientific">Portunus trituberculatus</name>
    <name type="common">Swimming crab</name>
    <name type="synonym">Neptunus trituberculatus</name>
    <dbReference type="NCBI Taxonomy" id="210409"/>
    <lineage>
        <taxon>Eukaryota</taxon>
        <taxon>Metazoa</taxon>
        <taxon>Ecdysozoa</taxon>
        <taxon>Arthropoda</taxon>
        <taxon>Crustacea</taxon>
        <taxon>Multicrustacea</taxon>
        <taxon>Malacostraca</taxon>
        <taxon>Eumalacostraca</taxon>
        <taxon>Eucarida</taxon>
        <taxon>Decapoda</taxon>
        <taxon>Pleocyemata</taxon>
        <taxon>Brachyura</taxon>
        <taxon>Eubrachyura</taxon>
        <taxon>Portunoidea</taxon>
        <taxon>Portunidae</taxon>
        <taxon>Portuninae</taxon>
        <taxon>Portunus</taxon>
    </lineage>
</organism>
<comment type="caution">
    <text evidence="2">The sequence shown here is derived from an EMBL/GenBank/DDBJ whole genome shotgun (WGS) entry which is preliminary data.</text>
</comment>
<reference evidence="2 3" key="1">
    <citation type="submission" date="2019-05" db="EMBL/GenBank/DDBJ databases">
        <title>Another draft genome of Portunus trituberculatus and its Hox gene families provides insights of decapod evolution.</title>
        <authorList>
            <person name="Jeong J.-H."/>
            <person name="Song I."/>
            <person name="Kim S."/>
            <person name="Choi T."/>
            <person name="Kim D."/>
            <person name="Ryu S."/>
            <person name="Kim W."/>
        </authorList>
    </citation>
    <scope>NUCLEOTIDE SEQUENCE [LARGE SCALE GENOMIC DNA]</scope>
    <source>
        <tissue evidence="2">Muscle</tissue>
    </source>
</reference>
<keyword evidence="3" id="KW-1185">Reference proteome</keyword>
<gene>
    <name evidence="2" type="ORF">E2C01_006208</name>
</gene>